<organism evidence="3 4">
    <name type="scientific">Muribacter muris</name>
    <dbReference type="NCBI Taxonomy" id="67855"/>
    <lineage>
        <taxon>Bacteria</taxon>
        <taxon>Pseudomonadati</taxon>
        <taxon>Pseudomonadota</taxon>
        <taxon>Gammaproteobacteria</taxon>
        <taxon>Pasteurellales</taxon>
        <taxon>Pasteurellaceae</taxon>
        <taxon>Muribacter</taxon>
    </lineage>
</organism>
<comment type="caution">
    <text evidence="3">The sequence shown here is derived from an EMBL/GenBank/DDBJ whole genome shotgun (WGS) entry which is preliminary data.</text>
</comment>
<dbReference type="EMBL" id="SPPA01000003">
    <property type="protein sequence ID" value="TFV12981.1"/>
    <property type="molecule type" value="Genomic_DNA"/>
</dbReference>
<dbReference type="SUPFAM" id="SSF56281">
    <property type="entry name" value="Metallo-hydrolase/oxidoreductase"/>
    <property type="match status" value="1"/>
</dbReference>
<evidence type="ECO:0000313" key="4">
    <source>
        <dbReference type="Proteomes" id="UP000297396"/>
    </source>
</evidence>
<dbReference type="InterPro" id="IPR001279">
    <property type="entry name" value="Metallo-B-lactamas"/>
</dbReference>
<dbReference type="InterPro" id="IPR036866">
    <property type="entry name" value="RibonucZ/Hydroxyglut_hydro"/>
</dbReference>
<dbReference type="PANTHER" id="PTHR43223">
    <property type="entry name" value="ALKYL/ARYL-SULFATASE"/>
    <property type="match status" value="1"/>
</dbReference>
<dbReference type="PANTHER" id="PTHR43223:SF2">
    <property type="entry name" value="METALLO-BETA-LACTAMASE DOMAIN-CONTAINING PROTEIN"/>
    <property type="match status" value="1"/>
</dbReference>
<feature type="domain" description="Metallo-beta-lactamase" evidence="2">
    <location>
        <begin position="60"/>
        <end position="273"/>
    </location>
</feature>
<evidence type="ECO:0000313" key="3">
    <source>
        <dbReference type="EMBL" id="TFV12981.1"/>
    </source>
</evidence>
<feature type="chain" id="PRO_5021356529" evidence="1">
    <location>
        <begin position="26"/>
        <end position="446"/>
    </location>
</feature>
<proteinExistence type="predicted"/>
<protein>
    <submittedName>
        <fullName evidence="3">Alkyl/aryl-sulfatase</fullName>
    </submittedName>
</protein>
<dbReference type="Gene3D" id="1.25.40.880">
    <property type="entry name" value="Alkyl sulfatase, dimerisation domain"/>
    <property type="match status" value="1"/>
</dbReference>
<name>A0A4Y9K4C0_9PAST</name>
<dbReference type="InterPro" id="IPR038536">
    <property type="entry name" value="Alkyl/aryl-sulf_dimr_sf"/>
</dbReference>
<evidence type="ECO:0000259" key="2">
    <source>
        <dbReference type="SMART" id="SM00849"/>
    </source>
</evidence>
<dbReference type="Proteomes" id="UP000297396">
    <property type="component" value="Unassembled WGS sequence"/>
</dbReference>
<dbReference type="CDD" id="cd07710">
    <property type="entry name" value="arylsulfatase_Sdsa1-like_MBL-fold"/>
    <property type="match status" value="1"/>
</dbReference>
<reference evidence="3 4" key="1">
    <citation type="submission" date="2019-03" db="EMBL/GenBank/DDBJ databases">
        <title>Diversity of the mouse oral microbiome.</title>
        <authorList>
            <person name="Joseph S."/>
            <person name="Aduse-Opoku J."/>
            <person name="Curtis M."/>
            <person name="Wade W."/>
            <person name="Hashim A."/>
        </authorList>
    </citation>
    <scope>NUCLEOTIDE SEQUENCE [LARGE SCALE GENOMIC DNA]</scope>
    <source>
        <strain evidence="3 4">WT12</strain>
    </source>
</reference>
<dbReference type="AlphaFoldDB" id="A0A4Y9K4C0"/>
<gene>
    <name evidence="3" type="ORF">E4T80_01945</name>
</gene>
<dbReference type="OrthoDB" id="9815874at2"/>
<keyword evidence="1" id="KW-0732">Signal</keyword>
<dbReference type="Pfam" id="PF14863">
    <property type="entry name" value="Alkyl_sulf_dimr"/>
    <property type="match status" value="1"/>
</dbReference>
<dbReference type="GO" id="GO:0018741">
    <property type="term" value="F:linear primary-alkylsulfatase activity"/>
    <property type="evidence" value="ECO:0007669"/>
    <property type="project" value="InterPro"/>
</dbReference>
<evidence type="ECO:0000256" key="1">
    <source>
        <dbReference type="SAM" id="SignalP"/>
    </source>
</evidence>
<dbReference type="Pfam" id="PF00753">
    <property type="entry name" value="Lactamase_B"/>
    <property type="match status" value="1"/>
</dbReference>
<accession>A0A4Y9K4C0</accession>
<dbReference type="SMART" id="SM00849">
    <property type="entry name" value="Lactamase_B"/>
    <property type="match status" value="1"/>
</dbReference>
<feature type="signal peptide" evidence="1">
    <location>
        <begin position="1"/>
        <end position="25"/>
    </location>
</feature>
<dbReference type="InterPro" id="IPR052195">
    <property type="entry name" value="Bact_Alkyl/Aryl-Sulfatase"/>
</dbReference>
<dbReference type="InterPro" id="IPR029228">
    <property type="entry name" value="Alkyl_sulf_dimr"/>
</dbReference>
<dbReference type="GO" id="GO:0018909">
    <property type="term" value="P:dodecyl sulfate metabolic process"/>
    <property type="evidence" value="ECO:0007669"/>
    <property type="project" value="InterPro"/>
</dbReference>
<dbReference type="InterPro" id="IPR044097">
    <property type="entry name" value="Bds1/SdsA1_MBL-fold"/>
</dbReference>
<dbReference type="Gene3D" id="3.60.15.30">
    <property type="entry name" value="Metallo-beta-lactamase domain"/>
    <property type="match status" value="1"/>
</dbReference>
<dbReference type="GO" id="GO:0046983">
    <property type="term" value="F:protein dimerization activity"/>
    <property type="evidence" value="ECO:0007669"/>
    <property type="project" value="InterPro"/>
</dbReference>
<sequence>MRKDMKKTLLAIALGLSMMTTYAHTQEQYPGFETIHQHGKLEQKRVELAPNVYAFTGYSSSNFAAIKSKNGYILIDTGDDLPRVRQALQEIKQLIPGKLQAILLTHSHPDHRRGAEVFLADADGDIPIYAHHDLGGEQKPLKGLENVVKNRTSKQFGEEIPDELYPENFVIPRFKNGETGKTLAQPNHKIQDGKTELKIDGVKFEITTVAGESPDHLAIYLPEQKVLLTGDHVYGLMPNMYPIRGGLYRDIERWANTVRELAKFDAVAVMPGHNDVLIGKETFQKRFNQHAEAMEYVYNETIKGMNEGKTPNQLAAEIRLPEHLQKVQNLADYYGAIPWAVKEIFAAKLGWFDGNPTNLVPLTDKEEAERMARLAGGKAKLTELAQKALNEKDYRWAAKLTDYRLALSDDKATRLIKAQALEGIAGNILPMSGKTYLIQSAIELKK</sequence>